<dbReference type="Pfam" id="PF11367">
    <property type="entry name" value="Tail_completion_gp17"/>
    <property type="match status" value="1"/>
</dbReference>
<organism evidence="1">
    <name type="scientific">Alloyangia sp. H15</name>
    <dbReference type="NCBI Taxonomy" id="3029062"/>
    <lineage>
        <taxon>Bacteria</taxon>
        <taxon>Pseudomonadati</taxon>
        <taxon>Pseudomonadota</taxon>
        <taxon>Alphaproteobacteria</taxon>
        <taxon>Rhodobacterales</taxon>
        <taxon>Roseobacteraceae</taxon>
        <taxon>Alloyangia</taxon>
    </lineage>
</organism>
<dbReference type="EMBL" id="CP123385">
    <property type="protein sequence ID" value="XCC96620.1"/>
    <property type="molecule type" value="Genomic_DNA"/>
</dbReference>
<evidence type="ECO:0000313" key="1">
    <source>
        <dbReference type="EMBL" id="XCC96620.1"/>
    </source>
</evidence>
<proteinExistence type="predicted"/>
<dbReference type="Gene3D" id="3.30.2000.30">
    <property type="match status" value="1"/>
</dbReference>
<accession>A0AAU8AP20</accession>
<dbReference type="AlphaFoldDB" id="A0AAU8AP20"/>
<dbReference type="InterPro" id="IPR021508">
    <property type="entry name" value="Gp17-like"/>
</dbReference>
<name>A0AAU8AP20_9RHOB</name>
<reference evidence="1" key="1">
    <citation type="submission" date="2023-02" db="EMBL/GenBank/DDBJ databases">
        <title>Description and genomic characterization of Salipiger bruguierae sp. nov., isolated from the sediment of mangrove plant Bruguiera sexangula.</title>
        <authorList>
            <person name="Long M."/>
        </authorList>
    </citation>
    <scope>NUCLEOTIDE SEQUENCE</scope>
    <source>
        <strain evidence="1">H15</strain>
    </source>
</reference>
<dbReference type="RefSeq" id="WP_353475518.1">
    <property type="nucleotide sequence ID" value="NZ_CP123385.1"/>
</dbReference>
<dbReference type="InterPro" id="IPR053745">
    <property type="entry name" value="Viral_Tail_Comp_sf"/>
</dbReference>
<sequence>MADGPVLALQDAVVLALLADADVAALVSGRVFVEPQDDVVFPYIHLGRQDASADRIGCYTDDSIIFSVECHSRPVSARVEALQIAHAVRMALDDAELALDGYTLDWCDYLTHAVSRSSAGDTYTATVAFEAAVAVAT</sequence>
<protein>
    <submittedName>
        <fullName evidence="1">DUF3168 domain-containing protein</fullName>
    </submittedName>
</protein>
<gene>
    <name evidence="1" type="ORF">PVT71_18295</name>
</gene>